<dbReference type="Proteomes" id="UP000307808">
    <property type="component" value="Unassembled WGS sequence"/>
</dbReference>
<protein>
    <submittedName>
        <fullName evidence="2">Uncharacterized protein</fullName>
    </submittedName>
</protein>
<dbReference type="RefSeq" id="WP_137064421.1">
    <property type="nucleotide sequence ID" value="NZ_CP040748.1"/>
</dbReference>
<organism evidence="2 3">
    <name type="scientific">Nocardioides jishulii</name>
    <dbReference type="NCBI Taxonomy" id="2575440"/>
    <lineage>
        <taxon>Bacteria</taxon>
        <taxon>Bacillati</taxon>
        <taxon>Actinomycetota</taxon>
        <taxon>Actinomycetes</taxon>
        <taxon>Propionibacteriales</taxon>
        <taxon>Nocardioidaceae</taxon>
        <taxon>Nocardioides</taxon>
    </lineage>
</organism>
<evidence type="ECO:0000256" key="1">
    <source>
        <dbReference type="SAM" id="MobiDB-lite"/>
    </source>
</evidence>
<evidence type="ECO:0000313" key="2">
    <source>
        <dbReference type="EMBL" id="TKI63957.1"/>
    </source>
</evidence>
<accession>A0A4U2YRB8</accession>
<gene>
    <name evidence="2" type="ORF">FC770_01900</name>
</gene>
<name>A0A4U2YRB8_9ACTN</name>
<comment type="caution">
    <text evidence="2">The sequence shown here is derived from an EMBL/GenBank/DDBJ whole genome shotgun (WGS) entry which is preliminary data.</text>
</comment>
<feature type="region of interest" description="Disordered" evidence="1">
    <location>
        <begin position="55"/>
        <end position="84"/>
    </location>
</feature>
<evidence type="ECO:0000313" key="3">
    <source>
        <dbReference type="Proteomes" id="UP000307808"/>
    </source>
</evidence>
<dbReference type="AlphaFoldDB" id="A0A4U2YRB8"/>
<dbReference type="EMBL" id="SZPY01000001">
    <property type="protein sequence ID" value="TKI63957.1"/>
    <property type="molecule type" value="Genomic_DNA"/>
</dbReference>
<sequence>MLGSTWHRRTFLASVPLGQEVAVRGQQGLVVRGWRAGAAAALLLAALSACSSGDDGSGAARTERAERGAQKVTPSPADVAESSEPTALTLPAWLPTTLPVPEKASVVAVREQACSVTFMDWGSDAQLEGATLGERAEANGLQTDLVSSVSQEDPVVPPVEGDFPEEIEAAPVVSQVVVLRMRGAAATGQDAVDATLTLTSRGDGGVTGEYALAPDAC</sequence>
<dbReference type="OrthoDB" id="10000409at2"/>
<reference evidence="2 3" key="1">
    <citation type="submission" date="2019-04" db="EMBL/GenBank/DDBJ databases">
        <authorList>
            <person name="Dong K."/>
        </authorList>
    </citation>
    <scope>NUCLEOTIDE SEQUENCE [LARGE SCALE GENOMIC DNA]</scope>
    <source>
        <strain evidence="3">dk3543</strain>
    </source>
</reference>
<proteinExistence type="predicted"/>
<keyword evidence="3" id="KW-1185">Reference proteome</keyword>